<sequence length="331" mass="38471">MPSYYFYLPEGLSAATEYYVDTIRQALLRRGDNVIYTAKIKDIPLYSNIVAIRAIDHMTALIRQPRTTIVWYQGVAPYEVELIFKGTFQSKAKKWIHTLSEKVSLNKVTLPIFVSEAMMRHYTTAYNCTFGHNYFIMPCFNMDIMSECFTVSRYEKPRFLYAGSLGAWEDINGLMDIFCRIKSIIPSAELAIFTNYPKEAGKLLEYHHLNGEVDSLTPKELQKRMTEFKYGLMVRKPSIINDVATPTKINSYMSSGLIPVYSDVVSDYRTKIAKENPYVISFKSREECIREITRFESTQIIPEEIKKAHTNTFNSYWNREKYINELTKILP</sequence>
<evidence type="ECO:0000313" key="1">
    <source>
        <dbReference type="EMBL" id="ANU64339.1"/>
    </source>
</evidence>
<keyword evidence="2" id="KW-1185">Reference proteome</keyword>
<accession>A0A1Z2XGJ3</accession>
<protein>
    <recommendedName>
        <fullName evidence="3">Glycosyltransferase family 1 protein</fullName>
    </recommendedName>
</protein>
<accession>A0A1B1SC19</accession>
<dbReference type="EMBL" id="CP015402">
    <property type="protein sequence ID" value="ANU64339.1"/>
    <property type="molecule type" value="Genomic_DNA"/>
</dbReference>
<gene>
    <name evidence="1" type="ORF">A4V02_11840</name>
</gene>
<name>A0A1B1SC19_9BACT</name>
<dbReference type="OrthoDB" id="9771846at2"/>
<evidence type="ECO:0000313" key="2">
    <source>
        <dbReference type="Proteomes" id="UP000186351"/>
    </source>
</evidence>
<dbReference type="RefSeq" id="WP_068961621.1">
    <property type="nucleotide sequence ID" value="NZ_CAJTAP010000004.1"/>
</dbReference>
<dbReference type="KEGG" id="pary:A4V02_11840"/>
<dbReference type="Gene3D" id="3.40.50.2000">
    <property type="entry name" value="Glycogen Phosphorylase B"/>
    <property type="match status" value="1"/>
</dbReference>
<evidence type="ECO:0008006" key="3">
    <source>
        <dbReference type="Google" id="ProtNLM"/>
    </source>
</evidence>
<dbReference type="SUPFAM" id="SSF53756">
    <property type="entry name" value="UDP-Glycosyltransferase/glycogen phosphorylase"/>
    <property type="match status" value="1"/>
</dbReference>
<organism evidence="1 2">
    <name type="scientific">Muribaculum intestinale</name>
    <dbReference type="NCBI Taxonomy" id="1796646"/>
    <lineage>
        <taxon>Bacteria</taxon>
        <taxon>Pseudomonadati</taxon>
        <taxon>Bacteroidota</taxon>
        <taxon>Bacteroidia</taxon>
        <taxon>Bacteroidales</taxon>
        <taxon>Muribaculaceae</taxon>
        <taxon>Muribaculum</taxon>
    </lineage>
</organism>
<dbReference type="Proteomes" id="UP000186351">
    <property type="component" value="Chromosome"/>
</dbReference>
<dbReference type="STRING" id="1796646.A4V02_11840"/>
<reference evidence="2" key="1">
    <citation type="submission" date="2016-04" db="EMBL/GenBank/DDBJ databases">
        <title>Complete Genome Sequences of Twelve Strains of a Stable Defined Moderately Diverse Mouse Microbiota 2 (sDMDMm2).</title>
        <authorList>
            <person name="Uchimura Y."/>
            <person name="Wyss M."/>
            <person name="Brugiroux S."/>
            <person name="Limenitakis J.P."/>
            <person name="Stecher B."/>
            <person name="McCoy K.D."/>
            <person name="Macpherson A.J."/>
        </authorList>
    </citation>
    <scope>NUCLEOTIDE SEQUENCE [LARGE SCALE GENOMIC DNA]</scope>
    <source>
        <strain evidence="2">YL27</strain>
    </source>
</reference>
<dbReference type="GeneID" id="65537563"/>
<dbReference type="AlphaFoldDB" id="A0A1B1SC19"/>
<proteinExistence type="predicted"/>